<organism evidence="3">
    <name type="scientific">Solibacter usitatus (strain Ellin6076)</name>
    <dbReference type="NCBI Taxonomy" id="234267"/>
    <lineage>
        <taxon>Bacteria</taxon>
        <taxon>Pseudomonadati</taxon>
        <taxon>Acidobacteriota</taxon>
        <taxon>Terriglobia</taxon>
        <taxon>Bryobacterales</taxon>
        <taxon>Solibacteraceae</taxon>
        <taxon>Candidatus Solibacter</taxon>
    </lineage>
</organism>
<evidence type="ECO:0000313" key="3">
    <source>
        <dbReference type="EMBL" id="ABJ88393.1"/>
    </source>
</evidence>
<dbReference type="AlphaFoldDB" id="Q01PM7"/>
<dbReference type="InParanoid" id="Q01PM7"/>
<accession>Q01PM7</accession>
<dbReference type="SUPFAM" id="SSF53800">
    <property type="entry name" value="Chelatase"/>
    <property type="match status" value="1"/>
</dbReference>
<dbReference type="EMBL" id="CP000473">
    <property type="protein sequence ID" value="ABJ88393.1"/>
    <property type="molecule type" value="Genomic_DNA"/>
</dbReference>
<sequence length="123" mass="13021">MTTGIIVFAHGSRIESANEAVRSVAAEFARAGGYSAVEAAFLELGHPSLEEAADLLSGRGIQHIVVIPYFLTPGLHLERDLPRLVSNISNKNSALRITVTAPLDGHPGLVDILKARAAEALVE</sequence>
<dbReference type="OrthoDB" id="1489951at2"/>
<dbReference type="InterPro" id="IPR002762">
    <property type="entry name" value="CbiX-like"/>
</dbReference>
<evidence type="ECO:0000256" key="1">
    <source>
        <dbReference type="ARBA" id="ARBA00022723"/>
    </source>
</evidence>
<evidence type="ECO:0000256" key="2">
    <source>
        <dbReference type="ARBA" id="ARBA00023239"/>
    </source>
</evidence>
<name>Q01PM7_SOLUE</name>
<gene>
    <name evidence="3" type="ordered locus">Acid_7485</name>
</gene>
<reference evidence="3" key="1">
    <citation type="submission" date="2006-10" db="EMBL/GenBank/DDBJ databases">
        <title>Complete sequence of Solibacter usitatus Ellin6076.</title>
        <authorList>
            <consortium name="US DOE Joint Genome Institute"/>
            <person name="Copeland A."/>
            <person name="Lucas S."/>
            <person name="Lapidus A."/>
            <person name="Barry K."/>
            <person name="Detter J.C."/>
            <person name="Glavina del Rio T."/>
            <person name="Hammon N."/>
            <person name="Israni S."/>
            <person name="Dalin E."/>
            <person name="Tice H."/>
            <person name="Pitluck S."/>
            <person name="Thompson L.S."/>
            <person name="Brettin T."/>
            <person name="Bruce D."/>
            <person name="Han C."/>
            <person name="Tapia R."/>
            <person name="Gilna P."/>
            <person name="Schmutz J."/>
            <person name="Larimer F."/>
            <person name="Land M."/>
            <person name="Hauser L."/>
            <person name="Kyrpides N."/>
            <person name="Mikhailova N."/>
            <person name="Janssen P.H."/>
            <person name="Kuske C.R."/>
            <person name="Richardson P."/>
        </authorList>
    </citation>
    <scope>NUCLEOTIDE SEQUENCE</scope>
    <source>
        <strain evidence="3">Ellin6076</strain>
    </source>
</reference>
<dbReference type="STRING" id="234267.Acid_7485"/>
<protein>
    <submittedName>
        <fullName evidence="3">Cobalamin (Vitamin B12) biosynthesis CbiX protein</fullName>
    </submittedName>
</protein>
<dbReference type="Gene3D" id="3.40.50.1400">
    <property type="match status" value="1"/>
</dbReference>
<dbReference type="InterPro" id="IPR050963">
    <property type="entry name" value="Sirohydro_Cobaltochel/CbiX"/>
</dbReference>
<dbReference type="PANTHER" id="PTHR33542:SF3">
    <property type="entry name" value="SIROHYDROCHLORIN FERROCHELATASE, CHLOROPLASTIC"/>
    <property type="match status" value="1"/>
</dbReference>
<dbReference type="CDD" id="cd03416">
    <property type="entry name" value="CbiX_SirB_N"/>
    <property type="match status" value="1"/>
</dbReference>
<proteinExistence type="predicted"/>
<dbReference type="eggNOG" id="COG2138">
    <property type="taxonomic scope" value="Bacteria"/>
</dbReference>
<dbReference type="GO" id="GO:0046872">
    <property type="term" value="F:metal ion binding"/>
    <property type="evidence" value="ECO:0007669"/>
    <property type="project" value="UniProtKB-KW"/>
</dbReference>
<dbReference type="PANTHER" id="PTHR33542">
    <property type="entry name" value="SIROHYDROCHLORIN FERROCHELATASE, CHLOROPLASTIC"/>
    <property type="match status" value="1"/>
</dbReference>
<dbReference type="KEGG" id="sus:Acid_7485"/>
<dbReference type="Pfam" id="PF01903">
    <property type="entry name" value="CbiX"/>
    <property type="match status" value="1"/>
</dbReference>
<keyword evidence="1" id="KW-0479">Metal-binding</keyword>
<keyword evidence="2" id="KW-0456">Lyase</keyword>
<dbReference type="HOGENOM" id="CLU_065901_2_0_0"/>
<dbReference type="GO" id="GO:0016829">
    <property type="term" value="F:lyase activity"/>
    <property type="evidence" value="ECO:0007669"/>
    <property type="project" value="UniProtKB-KW"/>
</dbReference>